<organism evidence="2 3">
    <name type="scientific">Candidatus Accumulibacter affinis</name>
    <dbReference type="NCBI Taxonomy" id="2954384"/>
    <lineage>
        <taxon>Bacteria</taxon>
        <taxon>Pseudomonadati</taxon>
        <taxon>Pseudomonadota</taxon>
        <taxon>Betaproteobacteria</taxon>
        <taxon>Candidatus Accumulibacter</taxon>
    </lineage>
</organism>
<evidence type="ECO:0000313" key="3">
    <source>
        <dbReference type="Proteomes" id="UP000706151"/>
    </source>
</evidence>
<dbReference type="Proteomes" id="UP000706151">
    <property type="component" value="Unassembled WGS sequence"/>
</dbReference>
<evidence type="ECO:0000256" key="1">
    <source>
        <dbReference type="SAM" id="MobiDB-lite"/>
    </source>
</evidence>
<accession>A0A935T7A9</accession>
<dbReference type="AlphaFoldDB" id="A0A935T7A9"/>
<proteinExistence type="predicted"/>
<feature type="compositionally biased region" description="Low complexity" evidence="1">
    <location>
        <begin position="87"/>
        <end position="106"/>
    </location>
</feature>
<dbReference type="EMBL" id="JADJOT010000001">
    <property type="protein sequence ID" value="MBK7952644.1"/>
    <property type="molecule type" value="Genomic_DNA"/>
</dbReference>
<gene>
    <name evidence="2" type="ORF">IPK02_01005</name>
</gene>
<comment type="caution">
    <text evidence="2">The sequence shown here is derived from an EMBL/GenBank/DDBJ whole genome shotgun (WGS) entry which is preliminary data.</text>
</comment>
<protein>
    <submittedName>
        <fullName evidence="2">Uncharacterized protein</fullName>
    </submittedName>
</protein>
<feature type="region of interest" description="Disordered" evidence="1">
    <location>
        <begin position="69"/>
        <end position="139"/>
    </location>
</feature>
<sequence length="139" mass="15319">MTKPPEYVQATQEDLDELLALAKPTFPAPQYELLRQVLATFVFVMQALQNAKTSLTRFRKRLFGASTESKHKLLHPGGHWDEKPAAAEEPGSAEASAPEGEASPAAVTPRRNPSRRKVTAAMAPRSMATPRSSHWPFLI</sequence>
<name>A0A935T7A9_9PROT</name>
<reference evidence="2 3" key="1">
    <citation type="submission" date="2020-10" db="EMBL/GenBank/DDBJ databases">
        <title>Connecting structure to function with the recovery of over 1000 high-quality activated sludge metagenome-assembled genomes encoding full-length rRNA genes using long-read sequencing.</title>
        <authorList>
            <person name="Singleton C.M."/>
            <person name="Petriglieri F."/>
            <person name="Kristensen J.M."/>
            <person name="Kirkegaard R.H."/>
            <person name="Michaelsen T.Y."/>
            <person name="Andersen M.H."/>
            <person name="Karst S.M."/>
            <person name="Dueholm M.S."/>
            <person name="Nielsen P.H."/>
            <person name="Albertsen M."/>
        </authorList>
    </citation>
    <scope>NUCLEOTIDE SEQUENCE [LARGE SCALE GENOMIC DNA]</scope>
    <source>
        <strain evidence="2">Fred_18-Q3-R57-64_BAT3C.720</strain>
    </source>
</reference>
<evidence type="ECO:0000313" key="2">
    <source>
        <dbReference type="EMBL" id="MBK7952644.1"/>
    </source>
</evidence>